<evidence type="ECO:0000256" key="1">
    <source>
        <dbReference type="SAM" id="MobiDB-lite"/>
    </source>
</evidence>
<organism evidence="2">
    <name type="scientific">Tetraodon nigroviridis</name>
    <name type="common">Spotted green pufferfish</name>
    <name type="synonym">Chelonodon nigroviridis</name>
    <dbReference type="NCBI Taxonomy" id="99883"/>
    <lineage>
        <taxon>Eukaryota</taxon>
        <taxon>Metazoa</taxon>
        <taxon>Chordata</taxon>
        <taxon>Craniata</taxon>
        <taxon>Vertebrata</taxon>
        <taxon>Euteleostomi</taxon>
        <taxon>Actinopterygii</taxon>
        <taxon>Neopterygii</taxon>
        <taxon>Teleostei</taxon>
        <taxon>Neoteleostei</taxon>
        <taxon>Acanthomorphata</taxon>
        <taxon>Eupercaria</taxon>
        <taxon>Tetraodontiformes</taxon>
        <taxon>Tetradontoidea</taxon>
        <taxon>Tetraodontidae</taxon>
        <taxon>Tetraodon</taxon>
    </lineage>
</organism>
<feature type="compositionally biased region" description="Basic and acidic residues" evidence="1">
    <location>
        <begin position="8"/>
        <end position="18"/>
    </location>
</feature>
<dbReference type="AlphaFoldDB" id="Q4RPJ7"/>
<reference evidence="2" key="1">
    <citation type="journal article" date="2004" name="Nature">
        <title>Genome duplication in the teleost fish Tetraodon nigroviridis reveals the early vertebrate proto-karyotype.</title>
        <authorList>
            <person name="Jaillon O."/>
            <person name="Aury J.-M."/>
            <person name="Brunet F."/>
            <person name="Petit J.-L."/>
            <person name="Stange-Thomann N."/>
            <person name="Mauceli E."/>
            <person name="Bouneau L."/>
            <person name="Fischer C."/>
            <person name="Ozouf-Costaz C."/>
            <person name="Bernot A."/>
            <person name="Nicaud S."/>
            <person name="Jaffe D."/>
            <person name="Fisher S."/>
            <person name="Lutfalla G."/>
            <person name="Dossat C."/>
            <person name="Segurens B."/>
            <person name="Dasilva C."/>
            <person name="Salanoubat M."/>
            <person name="Levy M."/>
            <person name="Boudet N."/>
            <person name="Castellano S."/>
            <person name="Anthouard V."/>
            <person name="Jubin C."/>
            <person name="Castelli V."/>
            <person name="Katinka M."/>
            <person name="Vacherie B."/>
            <person name="Biemont C."/>
            <person name="Skalli Z."/>
            <person name="Cattolico L."/>
            <person name="Poulain J."/>
            <person name="De Berardinis V."/>
            <person name="Cruaud C."/>
            <person name="Duprat S."/>
            <person name="Brottier P."/>
            <person name="Coutanceau J.-P."/>
            <person name="Gouzy J."/>
            <person name="Parra G."/>
            <person name="Lardier G."/>
            <person name="Chapple C."/>
            <person name="McKernan K.J."/>
            <person name="McEwan P."/>
            <person name="Bosak S."/>
            <person name="Kellis M."/>
            <person name="Volff J.-N."/>
            <person name="Guigo R."/>
            <person name="Zody M.C."/>
            <person name="Mesirov J."/>
            <person name="Lindblad-Toh K."/>
            <person name="Birren B."/>
            <person name="Nusbaum C."/>
            <person name="Kahn D."/>
            <person name="Robinson-Rechavi M."/>
            <person name="Laudet V."/>
            <person name="Schachter V."/>
            <person name="Quetier F."/>
            <person name="Saurin W."/>
            <person name="Scarpelli C."/>
            <person name="Wincker P."/>
            <person name="Lander E.S."/>
            <person name="Weissenbach J."/>
            <person name="Roest Crollius H."/>
        </authorList>
    </citation>
    <scope>NUCLEOTIDE SEQUENCE [LARGE SCALE GENOMIC DNA]</scope>
</reference>
<sequence>MTALQRGLCRERRIERSVQDPQPTEGRLHIKPEKNSRGAGDTREGTNIYRWGVCRAEAGGLSEPLCFDSRRRMDHSSLQERQSDESRAGCTAERKAPDVGTAFFTVTDKLEHVTADLQPVVDPLENGFLHHAEREQERMNERLLKKTYSKKNKMHPSSIHLPLPPNLLAKQREPEIEAEIKAGGRPKPDSACTRCAYPGEYCTGHCTVINA</sequence>
<dbReference type="KEGG" id="tng:GSTEN00031056G001"/>
<comment type="caution">
    <text evidence="2">The sequence shown here is derived from an EMBL/GenBank/DDBJ whole genome shotgun (WGS) entry which is preliminary data.</text>
</comment>
<feature type="compositionally biased region" description="Basic and acidic residues" evidence="1">
    <location>
        <begin position="26"/>
        <end position="43"/>
    </location>
</feature>
<accession>Q4RPJ7</accession>
<dbReference type="OrthoDB" id="8964845at2759"/>
<feature type="region of interest" description="Disordered" evidence="1">
    <location>
        <begin position="1"/>
        <end position="43"/>
    </location>
</feature>
<protein>
    <submittedName>
        <fullName evidence="2">(spotted green pufferfish) hypothetical protein</fullName>
    </submittedName>
</protein>
<name>Q4RPJ7_TETNG</name>
<gene>
    <name evidence="2" type="ORF">GSTENG00031056001</name>
</gene>
<evidence type="ECO:0000313" key="2">
    <source>
        <dbReference type="EMBL" id="CAG09685.1"/>
    </source>
</evidence>
<reference evidence="2" key="2">
    <citation type="submission" date="2004-02" db="EMBL/GenBank/DDBJ databases">
        <authorList>
            <consortium name="Genoscope"/>
            <consortium name="Whitehead Institute Centre for Genome Research"/>
        </authorList>
    </citation>
    <scope>NUCLEOTIDE SEQUENCE</scope>
</reference>
<dbReference type="EMBL" id="CAAE01015007">
    <property type="protein sequence ID" value="CAG09685.1"/>
    <property type="molecule type" value="Genomic_DNA"/>
</dbReference>
<proteinExistence type="predicted"/>